<dbReference type="SUPFAM" id="SSF54631">
    <property type="entry name" value="CBS-domain pair"/>
    <property type="match status" value="3"/>
</dbReference>
<feature type="domain" description="CBS" evidence="3">
    <location>
        <begin position="208"/>
        <end position="272"/>
    </location>
</feature>
<dbReference type="Pfam" id="PF00571">
    <property type="entry name" value="CBS"/>
    <property type="match status" value="4"/>
</dbReference>
<dbReference type="OrthoDB" id="8919at2157"/>
<dbReference type="CDD" id="cd02205">
    <property type="entry name" value="CBS_pair_SF"/>
    <property type="match status" value="1"/>
</dbReference>
<dbReference type="InterPro" id="IPR051257">
    <property type="entry name" value="Diverse_CBS-Domain"/>
</dbReference>
<proteinExistence type="predicted"/>
<dbReference type="PANTHER" id="PTHR43080:SF29">
    <property type="entry name" value="OS02G0818000 PROTEIN"/>
    <property type="match status" value="1"/>
</dbReference>
<dbReference type="InterPro" id="IPR000644">
    <property type="entry name" value="CBS_dom"/>
</dbReference>
<name>A0A2H4VBU1_9EURY</name>
<feature type="domain" description="CBS" evidence="3">
    <location>
        <begin position="69"/>
        <end position="132"/>
    </location>
</feature>
<keyword evidence="1 2" id="KW-0129">CBS domain</keyword>
<accession>A0A2H4VBU1</accession>
<sequence length="272" mass="30456">MNPVEKVMTPDPVTVSVDTHATKVRSIFREEGFRTILVVSENRLQGAVTRGDMMNISSTKSNIAARGIMEKPRVIATPDMDLIHLAQEIMKAGTVYAPVVESPDNMHLVGIVTVADILRKFLYNGLQPDHETLEGIVTSNVVTCNYNDLISHVWNRMDESGYSGLPVMKDNKIIGIITRMDIIRSRHVRMGFESDSEMQGSIKVEKVMKTPPVVVTPQTPTSEAGEIILEYDIGRIPVVENPVYVKREPRRAKEADLVGIVSREDILWSYIR</sequence>
<dbReference type="Gene3D" id="3.10.580.10">
    <property type="entry name" value="CBS-domain"/>
    <property type="match status" value="3"/>
</dbReference>
<evidence type="ECO:0000313" key="4">
    <source>
        <dbReference type="EMBL" id="AUB55530.1"/>
    </source>
</evidence>
<dbReference type="PROSITE" id="PS51371">
    <property type="entry name" value="CBS"/>
    <property type="match status" value="4"/>
</dbReference>
<organism evidence="4 5">
    <name type="scientific">Methanobacterium subterraneum</name>
    <dbReference type="NCBI Taxonomy" id="59277"/>
    <lineage>
        <taxon>Archaea</taxon>
        <taxon>Methanobacteriati</taxon>
        <taxon>Methanobacteriota</taxon>
        <taxon>Methanomada group</taxon>
        <taxon>Methanobacteria</taxon>
        <taxon>Methanobacteriales</taxon>
        <taxon>Methanobacteriaceae</taxon>
        <taxon>Methanobacterium</taxon>
    </lineage>
</organism>
<evidence type="ECO:0000256" key="2">
    <source>
        <dbReference type="PROSITE-ProRule" id="PRU00703"/>
    </source>
</evidence>
<reference evidence="4 5" key="1">
    <citation type="submission" date="2016-10" db="EMBL/GenBank/DDBJ databases">
        <title>Comparative genomics between deep and shallow subseafloor isolates.</title>
        <authorList>
            <person name="Ishii S."/>
            <person name="Miller J.R."/>
            <person name="Sutton G."/>
            <person name="Suzuki S."/>
            <person name="Methe B."/>
            <person name="Inagaki F."/>
            <person name="Imachi H."/>
        </authorList>
    </citation>
    <scope>NUCLEOTIDE SEQUENCE [LARGE SCALE GENOMIC DNA]</scope>
    <source>
        <strain evidence="4 5">MO-MB1</strain>
    </source>
</reference>
<dbReference type="SMART" id="SM00116">
    <property type="entry name" value="CBS"/>
    <property type="match status" value="4"/>
</dbReference>
<feature type="domain" description="CBS" evidence="3">
    <location>
        <begin position="8"/>
        <end position="65"/>
    </location>
</feature>
<gene>
    <name evidence="4" type="ORF">BK007_05530</name>
</gene>
<dbReference type="EMBL" id="CP017766">
    <property type="protein sequence ID" value="AUB55530.1"/>
    <property type="molecule type" value="Genomic_DNA"/>
</dbReference>
<evidence type="ECO:0000259" key="3">
    <source>
        <dbReference type="PROSITE" id="PS51371"/>
    </source>
</evidence>
<evidence type="ECO:0000313" key="5">
    <source>
        <dbReference type="Proteomes" id="UP000232806"/>
    </source>
</evidence>
<dbReference type="PANTHER" id="PTHR43080">
    <property type="entry name" value="CBS DOMAIN-CONTAINING PROTEIN CBSX3, MITOCHONDRIAL"/>
    <property type="match status" value="1"/>
</dbReference>
<dbReference type="AlphaFoldDB" id="A0A2H4VBU1"/>
<feature type="domain" description="CBS" evidence="3">
    <location>
        <begin position="137"/>
        <end position="194"/>
    </location>
</feature>
<protein>
    <submittedName>
        <fullName evidence="4">Inosine-5-monophosphate dehydrogenase</fullName>
    </submittedName>
</protein>
<dbReference type="Proteomes" id="UP000232806">
    <property type="component" value="Chromosome"/>
</dbReference>
<evidence type="ECO:0000256" key="1">
    <source>
        <dbReference type="ARBA" id="ARBA00023122"/>
    </source>
</evidence>
<dbReference type="InterPro" id="IPR046342">
    <property type="entry name" value="CBS_dom_sf"/>
</dbReference>